<dbReference type="GO" id="GO:0003677">
    <property type="term" value="F:DNA binding"/>
    <property type="evidence" value="ECO:0007669"/>
    <property type="project" value="InterPro"/>
</dbReference>
<dbReference type="InterPro" id="IPR014284">
    <property type="entry name" value="RNA_pol_sigma-70_dom"/>
</dbReference>
<dbReference type="NCBIfam" id="TIGR02937">
    <property type="entry name" value="sigma70-ECF"/>
    <property type="match status" value="1"/>
</dbReference>
<dbReference type="Proteomes" id="UP000270673">
    <property type="component" value="Chromosome"/>
</dbReference>
<keyword evidence="3" id="KW-0731">Sigma factor</keyword>
<feature type="domain" description="RNA polymerase sigma factor 70 region 4 type 2" evidence="6">
    <location>
        <begin position="127"/>
        <end position="173"/>
    </location>
</feature>
<dbReference type="InterPro" id="IPR013325">
    <property type="entry name" value="RNA_pol_sigma_r2"/>
</dbReference>
<evidence type="ECO:0000256" key="3">
    <source>
        <dbReference type="ARBA" id="ARBA00023082"/>
    </source>
</evidence>
<accession>A0A3S9VUL2</accession>
<evidence type="ECO:0000256" key="2">
    <source>
        <dbReference type="ARBA" id="ARBA00023015"/>
    </source>
</evidence>
<dbReference type="InterPro" id="IPR013249">
    <property type="entry name" value="RNA_pol_sigma70_r4_t2"/>
</dbReference>
<dbReference type="Gene3D" id="1.10.1740.10">
    <property type="match status" value="1"/>
</dbReference>
<dbReference type="OrthoDB" id="1453134at2"/>
<proteinExistence type="inferred from homology"/>
<dbReference type="EMBL" id="CP032819">
    <property type="protein sequence ID" value="AZS30256.1"/>
    <property type="molecule type" value="Genomic_DNA"/>
</dbReference>
<evidence type="ECO:0000259" key="5">
    <source>
        <dbReference type="Pfam" id="PF04542"/>
    </source>
</evidence>
<dbReference type="PANTHER" id="PTHR43133:SF46">
    <property type="entry name" value="RNA POLYMERASE SIGMA-70 FACTOR ECF SUBFAMILY"/>
    <property type="match status" value="1"/>
</dbReference>
<evidence type="ECO:0000259" key="6">
    <source>
        <dbReference type="Pfam" id="PF08281"/>
    </source>
</evidence>
<dbReference type="InterPro" id="IPR013324">
    <property type="entry name" value="RNA_pol_sigma_r3/r4-like"/>
</dbReference>
<protein>
    <submittedName>
        <fullName evidence="7">RNA polymerase sigma-70 factor</fullName>
    </submittedName>
</protein>
<comment type="similarity">
    <text evidence="1">Belongs to the sigma-70 factor family. ECF subfamily.</text>
</comment>
<dbReference type="InterPro" id="IPR039425">
    <property type="entry name" value="RNA_pol_sigma-70-like"/>
</dbReference>
<keyword evidence="2" id="KW-0805">Transcription regulation</keyword>
<evidence type="ECO:0000256" key="4">
    <source>
        <dbReference type="ARBA" id="ARBA00023163"/>
    </source>
</evidence>
<dbReference type="AlphaFoldDB" id="A0A3S9VUL2"/>
<name>A0A3S9VUL2_9BACT</name>
<feature type="domain" description="RNA polymerase sigma-70 region 2" evidence="5">
    <location>
        <begin position="28"/>
        <end position="94"/>
    </location>
</feature>
<dbReference type="PANTHER" id="PTHR43133">
    <property type="entry name" value="RNA POLYMERASE ECF-TYPE SIGMA FACTO"/>
    <property type="match status" value="1"/>
</dbReference>
<organism evidence="7 8">
    <name type="scientific">Butyricimonas faecalis</name>
    <dbReference type="NCBI Taxonomy" id="2093856"/>
    <lineage>
        <taxon>Bacteria</taxon>
        <taxon>Pseudomonadati</taxon>
        <taxon>Bacteroidota</taxon>
        <taxon>Bacteroidia</taxon>
        <taxon>Bacteroidales</taxon>
        <taxon>Odoribacteraceae</taxon>
        <taxon>Butyricimonas</taxon>
    </lineage>
</organism>
<dbReference type="Pfam" id="PF08281">
    <property type="entry name" value="Sigma70_r4_2"/>
    <property type="match status" value="1"/>
</dbReference>
<dbReference type="SUPFAM" id="SSF88659">
    <property type="entry name" value="Sigma3 and sigma4 domains of RNA polymerase sigma factors"/>
    <property type="match status" value="1"/>
</dbReference>
<reference evidence="7 8" key="1">
    <citation type="submission" date="2018-10" db="EMBL/GenBank/DDBJ databases">
        <title>Butyricimonas faecalis sp. nov., isolated from human faeces and emended description of the genus Butyricimonas.</title>
        <authorList>
            <person name="Le Roy T."/>
            <person name="Van der Smissen P."/>
            <person name="Paquot A."/>
            <person name="Delzenne N."/>
            <person name="Muccioli G."/>
            <person name="Collet J.-F."/>
            <person name="Cani P.D."/>
        </authorList>
    </citation>
    <scope>NUCLEOTIDE SEQUENCE [LARGE SCALE GENOMIC DNA]</scope>
    <source>
        <strain evidence="7 8">H184</strain>
    </source>
</reference>
<dbReference type="KEGG" id="buy:D8S85_12345"/>
<evidence type="ECO:0000313" key="7">
    <source>
        <dbReference type="EMBL" id="AZS30256.1"/>
    </source>
</evidence>
<evidence type="ECO:0000256" key="1">
    <source>
        <dbReference type="ARBA" id="ARBA00010641"/>
    </source>
</evidence>
<dbReference type="GO" id="GO:0016987">
    <property type="term" value="F:sigma factor activity"/>
    <property type="evidence" value="ECO:0007669"/>
    <property type="project" value="UniProtKB-KW"/>
</dbReference>
<dbReference type="SUPFAM" id="SSF88946">
    <property type="entry name" value="Sigma2 domain of RNA polymerase sigma factors"/>
    <property type="match status" value="1"/>
</dbReference>
<dbReference type="RefSeq" id="WP_106480915.1">
    <property type="nucleotide sequence ID" value="NZ_CP032819.1"/>
</dbReference>
<dbReference type="GO" id="GO:0006352">
    <property type="term" value="P:DNA-templated transcription initiation"/>
    <property type="evidence" value="ECO:0007669"/>
    <property type="project" value="InterPro"/>
</dbReference>
<keyword evidence="4" id="KW-0804">Transcription</keyword>
<dbReference type="NCBIfam" id="TIGR02985">
    <property type="entry name" value="Sig70_bacteroi1"/>
    <property type="match status" value="1"/>
</dbReference>
<dbReference type="InterPro" id="IPR014327">
    <property type="entry name" value="RNA_pol_sigma70_bacteroid"/>
</dbReference>
<sequence length="194" mass="23069">MENSQKYYDIEILTRELKEGKEVAFDYLFRTRYKKLCRFAATFVVQFDVAEDIVQEVFEKIWKRTTQIDEGESIDSYLFVAVRNACFTFLKNKQERVDLEDVKQNLKISEEVVEFETPELNHLWGEIENLPLQCKVVFKLVVLEDMKYKDVADSLGISVNTVKTQMKIAYKTLREKLKQEQFSLLLFLFEMKED</sequence>
<keyword evidence="8" id="KW-1185">Reference proteome</keyword>
<dbReference type="Pfam" id="PF04542">
    <property type="entry name" value="Sigma70_r2"/>
    <property type="match status" value="1"/>
</dbReference>
<gene>
    <name evidence="7" type="ORF">D8S85_12345</name>
</gene>
<dbReference type="Gene3D" id="1.10.10.10">
    <property type="entry name" value="Winged helix-like DNA-binding domain superfamily/Winged helix DNA-binding domain"/>
    <property type="match status" value="1"/>
</dbReference>
<dbReference type="InterPro" id="IPR007627">
    <property type="entry name" value="RNA_pol_sigma70_r2"/>
</dbReference>
<dbReference type="InterPro" id="IPR036388">
    <property type="entry name" value="WH-like_DNA-bd_sf"/>
</dbReference>
<evidence type="ECO:0000313" key="8">
    <source>
        <dbReference type="Proteomes" id="UP000270673"/>
    </source>
</evidence>